<dbReference type="InterPro" id="IPR041239">
    <property type="entry name" value="DUF5605"/>
</dbReference>
<evidence type="ECO:0000313" key="5">
    <source>
        <dbReference type="Proteomes" id="UP001300012"/>
    </source>
</evidence>
<evidence type="ECO:0000259" key="1">
    <source>
        <dbReference type="Pfam" id="PF13204"/>
    </source>
</evidence>
<dbReference type="Gene3D" id="2.60.40.10">
    <property type="entry name" value="Immunoglobulins"/>
    <property type="match status" value="1"/>
</dbReference>
<feature type="domain" description="Apiosidase-like catalytic" evidence="1">
    <location>
        <begin position="154"/>
        <end position="335"/>
    </location>
</feature>
<evidence type="ECO:0000313" key="4">
    <source>
        <dbReference type="EMBL" id="MCR8631249.1"/>
    </source>
</evidence>
<keyword evidence="5" id="KW-1185">Reference proteome</keyword>
<organism evidence="4 5">
    <name type="scientific">Paenibacillus radicis</name>
    <name type="common">ex Xue et al. 2023</name>
    <dbReference type="NCBI Taxonomy" id="2972489"/>
    <lineage>
        <taxon>Bacteria</taxon>
        <taxon>Bacillati</taxon>
        <taxon>Bacillota</taxon>
        <taxon>Bacilli</taxon>
        <taxon>Bacillales</taxon>
        <taxon>Paenibacillaceae</taxon>
        <taxon>Paenibacillus</taxon>
    </lineage>
</organism>
<protein>
    <submittedName>
        <fullName evidence="4">DUF5605 domain-containing protein</fullName>
    </submittedName>
</protein>
<dbReference type="InterPro" id="IPR013783">
    <property type="entry name" value="Ig-like_fold"/>
</dbReference>
<accession>A0ABT1YDI6</accession>
<dbReference type="InterPro" id="IPR032260">
    <property type="entry name" value="DUF5060"/>
</dbReference>
<dbReference type="PANTHER" id="PTHR37836:SF2">
    <property type="entry name" value="DUF4038 DOMAIN-CONTAINING PROTEIN"/>
    <property type="match status" value="1"/>
</dbReference>
<dbReference type="Pfam" id="PF18310">
    <property type="entry name" value="DUF5605"/>
    <property type="match status" value="1"/>
</dbReference>
<dbReference type="InterPro" id="IPR025277">
    <property type="entry name" value="Apiosidase-like_cat_dom"/>
</dbReference>
<dbReference type="Pfam" id="PF13204">
    <property type="entry name" value="Apiosidase"/>
    <property type="match status" value="1"/>
</dbReference>
<dbReference type="Gene3D" id="2.60.40.3950">
    <property type="match status" value="1"/>
</dbReference>
<sequence length="464" mass="53498">MELNLTNKVERWGIYELMLNADESCAENFFSDIRLSAQFEHQLHTAEAEGFYDGNGQYCIRYMPRQEGVWKYRTSSNHSKLDGLIGEFTCTEASSDNHGPIEVKDHTHFQYADGTPYTPIGTNCYNWHQQSEQVQELTLRSLGKSPFNKVRMNVSPTADLLNRTYFSHLEERIQELAVLGIQAELMLFQSEDGGMGGINRLSPEEEERYLRYVIARLGAYRNIWWSFVNEPDDNRHNGSKKDWNRLARIIKEYDYGSHLLTILSPHRGYDFGAPWITHVSIKHTDVRVASDYTKQYAKPVIIEECGCEGNLDTRLGSLTPEELVCRIWEGHLRGGHVTHGETYLGDDELLWQLHGGELRGQSVQRIEFMQGILEDAPHHMTYSSDRLDAATLEVRGEYYLQYFGPHRFAFREFALPEGKYQADVIDTWNMTIAPLTQLLEGRFRINLPGKLYHALRIRKVSGCS</sequence>
<evidence type="ECO:0000259" key="2">
    <source>
        <dbReference type="Pfam" id="PF16586"/>
    </source>
</evidence>
<feature type="domain" description="DUF5060" evidence="2">
    <location>
        <begin position="8"/>
        <end position="77"/>
    </location>
</feature>
<dbReference type="InterPro" id="IPR017853">
    <property type="entry name" value="GH"/>
</dbReference>
<dbReference type="Gene3D" id="3.20.20.80">
    <property type="entry name" value="Glycosidases"/>
    <property type="match status" value="1"/>
</dbReference>
<reference evidence="4 5" key="1">
    <citation type="submission" date="2022-08" db="EMBL/GenBank/DDBJ databases">
        <title>Paenibacillus endoradicis sp. nov., Paenibacillus radicibacter sp. nov and Paenibacillus pararadicis sp. nov., three cold-adapted plant growth-promoting bacteria isolated from root of Larix gmelinii in Great Khingan.</title>
        <authorList>
            <person name="Xue H."/>
        </authorList>
    </citation>
    <scope>NUCLEOTIDE SEQUENCE [LARGE SCALE GENOMIC DNA]</scope>
    <source>
        <strain evidence="4 5">N5-1-1-5</strain>
    </source>
</reference>
<feature type="domain" description="DUF5605" evidence="3">
    <location>
        <begin position="389"/>
        <end position="458"/>
    </location>
</feature>
<gene>
    <name evidence="4" type="ORF">NV381_08555</name>
</gene>
<dbReference type="Pfam" id="PF16586">
    <property type="entry name" value="DUF5060"/>
    <property type="match status" value="1"/>
</dbReference>
<dbReference type="PANTHER" id="PTHR37836">
    <property type="entry name" value="LMO1036 PROTEIN"/>
    <property type="match status" value="1"/>
</dbReference>
<comment type="caution">
    <text evidence="4">The sequence shown here is derived from an EMBL/GenBank/DDBJ whole genome shotgun (WGS) entry which is preliminary data.</text>
</comment>
<dbReference type="EMBL" id="JANQBD010000005">
    <property type="protein sequence ID" value="MCR8631249.1"/>
    <property type="molecule type" value="Genomic_DNA"/>
</dbReference>
<name>A0ABT1YDI6_9BACL</name>
<evidence type="ECO:0000259" key="3">
    <source>
        <dbReference type="Pfam" id="PF18310"/>
    </source>
</evidence>
<proteinExistence type="predicted"/>
<dbReference type="SUPFAM" id="SSF51445">
    <property type="entry name" value="(Trans)glycosidases"/>
    <property type="match status" value="1"/>
</dbReference>
<dbReference type="Proteomes" id="UP001300012">
    <property type="component" value="Unassembled WGS sequence"/>
</dbReference>
<dbReference type="RefSeq" id="WP_258212852.1">
    <property type="nucleotide sequence ID" value="NZ_JANQBD010000005.1"/>
</dbReference>